<comment type="caution">
    <text evidence="2">The sequence shown here is derived from an EMBL/GenBank/DDBJ whole genome shotgun (WGS) entry which is preliminary data.</text>
</comment>
<feature type="region of interest" description="Disordered" evidence="1">
    <location>
        <begin position="1003"/>
        <end position="1081"/>
    </location>
</feature>
<feature type="compositionally biased region" description="Polar residues" evidence="1">
    <location>
        <begin position="918"/>
        <end position="934"/>
    </location>
</feature>
<feature type="compositionally biased region" description="Low complexity" evidence="1">
    <location>
        <begin position="243"/>
        <end position="252"/>
    </location>
</feature>
<dbReference type="AlphaFoldDB" id="A0AAD9T378"/>
<gene>
    <name evidence="2" type="ORF">QTJ16_003436</name>
</gene>
<feature type="region of interest" description="Disordered" evidence="1">
    <location>
        <begin position="853"/>
        <end position="934"/>
    </location>
</feature>
<feature type="region of interest" description="Disordered" evidence="1">
    <location>
        <begin position="447"/>
        <end position="524"/>
    </location>
</feature>
<protein>
    <submittedName>
        <fullName evidence="2">Uncharacterized protein</fullName>
    </submittedName>
</protein>
<proteinExistence type="predicted"/>
<feature type="compositionally biased region" description="Polar residues" evidence="1">
    <location>
        <begin position="876"/>
        <end position="889"/>
    </location>
</feature>
<keyword evidence="3" id="KW-1185">Reference proteome</keyword>
<dbReference type="EMBL" id="JAUBYV010000004">
    <property type="protein sequence ID" value="KAK2627470.1"/>
    <property type="molecule type" value="Genomic_DNA"/>
</dbReference>
<feature type="compositionally biased region" description="Low complexity" evidence="1">
    <location>
        <begin position="894"/>
        <end position="913"/>
    </location>
</feature>
<feature type="compositionally biased region" description="Low complexity" evidence="1">
    <location>
        <begin position="1058"/>
        <end position="1069"/>
    </location>
</feature>
<feature type="region of interest" description="Disordered" evidence="1">
    <location>
        <begin position="174"/>
        <end position="193"/>
    </location>
</feature>
<evidence type="ECO:0000256" key="1">
    <source>
        <dbReference type="SAM" id="MobiDB-lite"/>
    </source>
</evidence>
<feature type="region of interest" description="Disordered" evidence="1">
    <location>
        <begin position="315"/>
        <end position="337"/>
    </location>
</feature>
<feature type="compositionally biased region" description="Polar residues" evidence="1">
    <location>
        <begin position="854"/>
        <end position="869"/>
    </location>
</feature>
<sequence>MAPKRKAAKEAEMMNKRLAIAAGLGVETQDQEPHLEEKEERLATLRYPAAPDNMPKTDKSSQTVISEPQINELVSQLISPMDFDTGRLSTQPLTGLVPQFNNAAAAIFQSAIQEIPSLPGPLRQGNHRPLLRPIHDATWHERKTQQQRHRIGTAARAVNQTAPGVVTSQYQSPTTCAASPWTTSATDGSTANSHMKTYQTSKSFSASAQTADISINPGYGVPIPGILSIRQIPHSSNSGSDSQPLQQQQQLPPQSRFLPQPIFQAQLDNNTQEMARVRGIQPQQGILAQKSCLSDHETTTQLQQYQRYALNQPNRPLITSHFPPGNPGNSRNKPTLTSSTLRLSDNRLQDCLPARPRVNSSSSSSSDAYQPSTEHVTAGSNTINDGQKNSLSGGTANVSTSSVTRKFSLQQQPSSNLASIERAKMTANTLPSESAVTVVSADHSLLPTPQTRVAQNQPQTPATLPRARKSAQKANNRPDSLSAIVADRLQTSTRDESLDSSFPEVSDDEQNETEAFSSRPQEPREAQARLNFKKMPLTVHLDIVAVQQSQCQVTPGSYHNGLCHNLNHKFTSAWPELLDRVRAAGTDPSQFKRSQLQEMVPIFETIDPARLHIGYVPRASYLSPGCNGGRIALQPENHAMELDRDPQGGALPLLGARSHRLITQLERTSEQDEDMRLCDALAKTLRSYTSAKAQQDARKADIREAFRPAQYRQHFSHPLALEMMEQIGVEKRDQSLSIHGGQNRIKICSFCNYECTFGSLDSRVWLPVEASQGFCKECHSTTMSAVALWQTAYKLPPDMSTEAWARQNKLAIKLAEPPLKALSDELDFHAQASKEMGKEDRKNIIKHQLLGRALQTQKNSPKNLCQTTVPDYPAKTPSQRQSSSPNTASGGIRSASGPGPSPLSRPLILPPNLGMSPAMQTSWKGGKPSQSQSMMPGIKQFRKPDGSLMITTNDYIRKPDRVLTPNGIEIAKMMGFAAVPCPPNTATSGSSSARMSGMSSAILSIPPETSSESNAAGHLPSNRSNSNKTQQSQYPTVPSTPSRDSLAGIHSAQHEKSGNGLSGSSINSNTDFHGPAPRPVTLQQPALFRGPGFCRGSPWRQVDFTVAKICSGCFIIKSDVKNHLRHIRFVLLSEVPGGGALGHDKEALKIGRSATDQVVRDQRYGNCMICTNQAIYGCMGCPLRVCVQCQVHLTVMCMLLLHQNFTHPDFASALF</sequence>
<feature type="region of interest" description="Disordered" evidence="1">
    <location>
        <begin position="352"/>
        <end position="415"/>
    </location>
</feature>
<organism evidence="2 3">
    <name type="scientific">Diplocarpon rosae</name>
    <dbReference type="NCBI Taxonomy" id="946125"/>
    <lineage>
        <taxon>Eukaryota</taxon>
        <taxon>Fungi</taxon>
        <taxon>Dikarya</taxon>
        <taxon>Ascomycota</taxon>
        <taxon>Pezizomycotina</taxon>
        <taxon>Leotiomycetes</taxon>
        <taxon>Helotiales</taxon>
        <taxon>Drepanopezizaceae</taxon>
        <taxon>Diplocarpon</taxon>
    </lineage>
</organism>
<evidence type="ECO:0000313" key="3">
    <source>
        <dbReference type="Proteomes" id="UP001285354"/>
    </source>
</evidence>
<feature type="compositionally biased region" description="Polar residues" evidence="1">
    <location>
        <begin position="447"/>
        <end position="462"/>
    </location>
</feature>
<feature type="compositionally biased region" description="Polar residues" evidence="1">
    <location>
        <begin position="327"/>
        <end position="337"/>
    </location>
</feature>
<accession>A0AAD9T378</accession>
<evidence type="ECO:0000313" key="2">
    <source>
        <dbReference type="EMBL" id="KAK2627470.1"/>
    </source>
</evidence>
<feature type="region of interest" description="Disordered" evidence="1">
    <location>
        <begin position="231"/>
        <end position="252"/>
    </location>
</feature>
<reference evidence="2" key="1">
    <citation type="submission" date="2023-06" db="EMBL/GenBank/DDBJ databases">
        <title>Draft genome of Marssonina rosae.</title>
        <authorList>
            <person name="Cheng Q."/>
        </authorList>
    </citation>
    <scope>NUCLEOTIDE SEQUENCE</scope>
    <source>
        <strain evidence="2">R4</strain>
    </source>
</reference>
<dbReference type="Proteomes" id="UP001285354">
    <property type="component" value="Unassembled WGS sequence"/>
</dbReference>
<feature type="compositionally biased region" description="Polar residues" evidence="1">
    <location>
        <begin position="1021"/>
        <end position="1043"/>
    </location>
</feature>
<feature type="compositionally biased region" description="Polar residues" evidence="1">
    <location>
        <begin position="233"/>
        <end position="242"/>
    </location>
</feature>
<name>A0AAD9T378_9HELO</name>
<feature type="compositionally biased region" description="Polar residues" evidence="1">
    <location>
        <begin position="367"/>
        <end position="415"/>
    </location>
</feature>